<accession>A0A1B1UMJ6</accession>
<dbReference type="EMBL" id="CP016428">
    <property type="protein sequence ID" value="ANW03981.1"/>
    <property type="molecule type" value="Genomic_DNA"/>
</dbReference>
<reference evidence="2 3" key="1">
    <citation type="submission" date="2016-07" db="EMBL/GenBank/DDBJ databases">
        <title>Complete genome sequence of Bradyrhizobium icense LMTR 13T, a potential inoculant strain isolated from lima bean (Phaseolus lunatus) in Peru.</title>
        <authorList>
            <person name="Ormeno-Orrillo E."/>
            <person name="Duran D."/>
            <person name="Rogel M.A."/>
            <person name="Rey L."/>
            <person name="Imperial J."/>
            <person name="Ruiz-Argueso T."/>
            <person name="Martinez-Romero E."/>
        </authorList>
    </citation>
    <scope>NUCLEOTIDE SEQUENCE [LARGE SCALE GENOMIC DNA]</scope>
    <source>
        <strain evidence="2 3">LMTR 13</strain>
    </source>
</reference>
<dbReference type="STRING" id="1274631.LMTR13_31400"/>
<dbReference type="AlphaFoldDB" id="A0A1B1UMJ6"/>
<dbReference type="PANTHER" id="PTHR43194">
    <property type="entry name" value="HYDROLASE ALPHA/BETA FOLD FAMILY"/>
    <property type="match status" value="1"/>
</dbReference>
<organism evidence="2 3">
    <name type="scientific">Bradyrhizobium icense</name>
    <dbReference type="NCBI Taxonomy" id="1274631"/>
    <lineage>
        <taxon>Bacteria</taxon>
        <taxon>Pseudomonadati</taxon>
        <taxon>Pseudomonadota</taxon>
        <taxon>Alphaproteobacteria</taxon>
        <taxon>Hyphomicrobiales</taxon>
        <taxon>Nitrobacteraceae</taxon>
        <taxon>Bradyrhizobium</taxon>
    </lineage>
</organism>
<dbReference type="Pfam" id="PF12697">
    <property type="entry name" value="Abhydrolase_6"/>
    <property type="match status" value="1"/>
</dbReference>
<dbReference type="RefSeq" id="WP_065731144.1">
    <property type="nucleotide sequence ID" value="NZ_CP016428.1"/>
</dbReference>
<keyword evidence="2" id="KW-0378">Hydrolase</keyword>
<evidence type="ECO:0000313" key="3">
    <source>
        <dbReference type="Proteomes" id="UP000092839"/>
    </source>
</evidence>
<dbReference type="SUPFAM" id="SSF53474">
    <property type="entry name" value="alpha/beta-Hydrolases"/>
    <property type="match status" value="1"/>
</dbReference>
<sequence length="274" mass="29859">MIYQTPGLIDYQEAGKGPTVVLVPGSCSTGAAWRAVMAHWQGRFRCVTTSLLGYGGTAERRTSADTDIAYEREVLEAVIRRAGGPVHLVGHSFGGLTALAVALRGRVPLLSLTIAEAPAVDILKETGEHQHYDTFRNMSRAYSDAFRRGEADAIARMIDFYGGVGTFAAWPQRVRDYAIETTPANLLDWESAYGFRLTPASLATVKIPTMVLWGETSHPAARRANELLSRYIPRAERAAIAGASHFMIATHPKQFADLIVRNIERSCLALAAAQ</sequence>
<dbReference type="OrthoDB" id="9804723at2"/>
<evidence type="ECO:0000313" key="2">
    <source>
        <dbReference type="EMBL" id="ANW03981.1"/>
    </source>
</evidence>
<dbReference type="InterPro" id="IPR029058">
    <property type="entry name" value="AB_hydrolase_fold"/>
</dbReference>
<name>A0A1B1UMJ6_9BRAD</name>
<feature type="domain" description="AB hydrolase-1" evidence="1">
    <location>
        <begin position="20"/>
        <end position="257"/>
    </location>
</feature>
<dbReference type="PANTHER" id="PTHR43194:SF2">
    <property type="entry name" value="PEROXISOMAL MEMBRANE PROTEIN LPX1"/>
    <property type="match status" value="1"/>
</dbReference>
<proteinExistence type="predicted"/>
<keyword evidence="3" id="KW-1185">Reference proteome</keyword>
<dbReference type="InterPro" id="IPR050228">
    <property type="entry name" value="Carboxylesterase_BioH"/>
</dbReference>
<dbReference type="InterPro" id="IPR000073">
    <property type="entry name" value="AB_hydrolase_1"/>
</dbReference>
<dbReference type="KEGG" id="bic:LMTR13_31400"/>
<dbReference type="Proteomes" id="UP000092839">
    <property type="component" value="Chromosome"/>
</dbReference>
<evidence type="ECO:0000259" key="1">
    <source>
        <dbReference type="Pfam" id="PF12697"/>
    </source>
</evidence>
<dbReference type="GO" id="GO:0016787">
    <property type="term" value="F:hydrolase activity"/>
    <property type="evidence" value="ECO:0007669"/>
    <property type="project" value="UniProtKB-KW"/>
</dbReference>
<protein>
    <submittedName>
        <fullName evidence="2">Alpha/beta hydrolase</fullName>
    </submittedName>
</protein>
<gene>
    <name evidence="2" type="ORF">LMTR13_31400</name>
</gene>
<dbReference type="Gene3D" id="3.40.50.1820">
    <property type="entry name" value="alpha/beta hydrolase"/>
    <property type="match status" value="1"/>
</dbReference>